<sequence>MRLINCKSLESLWLEGFEPSNAPKKYAILSHTWERFQRSEKTLEVLFDDFPPNTHRRDETNESGWRKIEEACREAKAFDNDIEYLWVDSCCINKKDVAELSEAINSMFQWYAHSTVCIAYLSDVSDAKADALDPSARWFTRGWTLQELVASPRVRFYDKDWHFIGDKVSLSGTLAEITSIDVELLRAVDDQTITRKLCRIPACQKMSWASRRRTTKVEDTAYCLLGIFDIQMPLLYGEREAAFKRLQEVIVNKYNDLTILAWKARNTHFKTHTSKHVMYHSWESGLVALDLQSRVRHHQQGSKDDLDAAKKRTIWELPDGIDVPHNKDV</sequence>
<dbReference type="PANTHER" id="PTHR10622:SF12">
    <property type="entry name" value="HET DOMAIN-CONTAINING PROTEIN"/>
    <property type="match status" value="1"/>
</dbReference>
<evidence type="ECO:0000313" key="3">
    <source>
        <dbReference type="Proteomes" id="UP001583177"/>
    </source>
</evidence>
<protein>
    <recommendedName>
        <fullName evidence="1">Heterokaryon incompatibility domain-containing protein</fullName>
    </recommendedName>
</protein>
<proteinExistence type="predicted"/>
<name>A0ABR3W4X8_9PEZI</name>
<reference evidence="2 3" key="1">
    <citation type="journal article" date="2024" name="IMA Fungus">
        <title>IMA Genome - F19 : A genome assembly and annotation guide to empower mycologists, including annotated draft genome sequences of Ceratocystis pirilliformis, Diaporthe australafricana, Fusarium ophioides, Paecilomyces lecythidis, and Sporothrix stenoceras.</title>
        <authorList>
            <person name="Aylward J."/>
            <person name="Wilson A.M."/>
            <person name="Visagie C.M."/>
            <person name="Spraker J."/>
            <person name="Barnes I."/>
            <person name="Buitendag C."/>
            <person name="Ceriani C."/>
            <person name="Del Mar Angel L."/>
            <person name="du Plessis D."/>
            <person name="Fuchs T."/>
            <person name="Gasser K."/>
            <person name="Kramer D."/>
            <person name="Li W."/>
            <person name="Munsamy K."/>
            <person name="Piso A."/>
            <person name="Price J.L."/>
            <person name="Sonnekus B."/>
            <person name="Thomas C."/>
            <person name="van der Nest A."/>
            <person name="van Dijk A."/>
            <person name="van Heerden A."/>
            <person name="van Vuuren N."/>
            <person name="Yilmaz N."/>
            <person name="Duong T.A."/>
            <person name="van der Merwe N.A."/>
            <person name="Wingfield M.J."/>
            <person name="Wingfield B.D."/>
        </authorList>
    </citation>
    <scope>NUCLEOTIDE SEQUENCE [LARGE SCALE GENOMIC DNA]</scope>
    <source>
        <strain evidence="2 3">CMW 18300</strain>
    </source>
</reference>
<dbReference type="PANTHER" id="PTHR10622">
    <property type="entry name" value="HET DOMAIN-CONTAINING PROTEIN"/>
    <property type="match status" value="1"/>
</dbReference>
<evidence type="ECO:0000259" key="1">
    <source>
        <dbReference type="Pfam" id="PF06985"/>
    </source>
</evidence>
<organism evidence="2 3">
    <name type="scientific">Diaporthe australafricana</name>
    <dbReference type="NCBI Taxonomy" id="127596"/>
    <lineage>
        <taxon>Eukaryota</taxon>
        <taxon>Fungi</taxon>
        <taxon>Dikarya</taxon>
        <taxon>Ascomycota</taxon>
        <taxon>Pezizomycotina</taxon>
        <taxon>Sordariomycetes</taxon>
        <taxon>Sordariomycetidae</taxon>
        <taxon>Diaporthales</taxon>
        <taxon>Diaporthaceae</taxon>
        <taxon>Diaporthe</taxon>
    </lineage>
</organism>
<dbReference type="Pfam" id="PF06985">
    <property type="entry name" value="HET"/>
    <property type="match status" value="1"/>
</dbReference>
<accession>A0ABR3W4X8</accession>
<gene>
    <name evidence="2" type="ORF">Daus18300_011925</name>
</gene>
<dbReference type="Proteomes" id="UP001583177">
    <property type="component" value="Unassembled WGS sequence"/>
</dbReference>
<comment type="caution">
    <text evidence="2">The sequence shown here is derived from an EMBL/GenBank/DDBJ whole genome shotgun (WGS) entry which is preliminary data.</text>
</comment>
<evidence type="ECO:0000313" key="2">
    <source>
        <dbReference type="EMBL" id="KAL1853097.1"/>
    </source>
</evidence>
<keyword evidence="3" id="KW-1185">Reference proteome</keyword>
<dbReference type="EMBL" id="JAWRVE010000153">
    <property type="protein sequence ID" value="KAL1853097.1"/>
    <property type="molecule type" value="Genomic_DNA"/>
</dbReference>
<feature type="domain" description="Heterokaryon incompatibility" evidence="1">
    <location>
        <begin position="26"/>
        <end position="128"/>
    </location>
</feature>
<dbReference type="InterPro" id="IPR010730">
    <property type="entry name" value="HET"/>
</dbReference>